<evidence type="ECO:0000256" key="3">
    <source>
        <dbReference type="ARBA" id="ARBA00023163"/>
    </source>
</evidence>
<sequence length="145" mass="16847">MTKTVSDIVELVSTYYPKLRKVFRNLVSIKDVPISMTQLTCLNIIDRQSQLTMSDLADELNMSNQQLTKVVDALEGFEMVERTYDPKNRRKIYAKVTQKGKDTLQKLKQELDRKLGKIMLEVSDDELDKLYECIAHIASYFGYKE</sequence>
<evidence type="ECO:0000256" key="1">
    <source>
        <dbReference type="ARBA" id="ARBA00023015"/>
    </source>
</evidence>
<protein>
    <submittedName>
        <fullName evidence="5">MarR family transcriptional regulator</fullName>
    </submittedName>
</protein>
<dbReference type="Gene3D" id="1.10.10.10">
    <property type="entry name" value="Winged helix-like DNA-binding domain superfamily/Winged helix DNA-binding domain"/>
    <property type="match status" value="1"/>
</dbReference>
<dbReference type="PRINTS" id="PR00598">
    <property type="entry name" value="HTHMARR"/>
</dbReference>
<evidence type="ECO:0000256" key="2">
    <source>
        <dbReference type="ARBA" id="ARBA00023125"/>
    </source>
</evidence>
<dbReference type="InterPro" id="IPR036390">
    <property type="entry name" value="WH_DNA-bd_sf"/>
</dbReference>
<keyword evidence="2" id="KW-0238">DNA-binding</keyword>
<dbReference type="AlphaFoldDB" id="A0A9D1J8F7"/>
<dbReference type="PANTHER" id="PTHR42756">
    <property type="entry name" value="TRANSCRIPTIONAL REGULATOR, MARR"/>
    <property type="match status" value="1"/>
</dbReference>
<proteinExistence type="predicted"/>
<keyword evidence="3" id="KW-0804">Transcription</keyword>
<evidence type="ECO:0000313" key="6">
    <source>
        <dbReference type="Proteomes" id="UP000824200"/>
    </source>
</evidence>
<dbReference type="SUPFAM" id="SSF46785">
    <property type="entry name" value="Winged helix' DNA-binding domain"/>
    <property type="match status" value="1"/>
</dbReference>
<dbReference type="PANTHER" id="PTHR42756:SF1">
    <property type="entry name" value="TRANSCRIPTIONAL REPRESSOR OF EMRAB OPERON"/>
    <property type="match status" value="1"/>
</dbReference>
<organism evidence="5 6">
    <name type="scientific">Candidatus Fimimonas gallinarum</name>
    <dbReference type="NCBI Taxonomy" id="2840821"/>
    <lineage>
        <taxon>Bacteria</taxon>
        <taxon>Pseudomonadati</taxon>
        <taxon>Myxococcota</taxon>
        <taxon>Myxococcia</taxon>
        <taxon>Myxococcales</taxon>
        <taxon>Cystobacterineae</taxon>
        <taxon>Myxococcaceae</taxon>
        <taxon>Myxococcaceae incertae sedis</taxon>
        <taxon>Candidatus Fimimonas</taxon>
    </lineage>
</organism>
<dbReference type="InterPro" id="IPR000835">
    <property type="entry name" value="HTH_MarR-typ"/>
</dbReference>
<gene>
    <name evidence="5" type="ORF">IAC95_05915</name>
</gene>
<dbReference type="Pfam" id="PF01047">
    <property type="entry name" value="MarR"/>
    <property type="match status" value="1"/>
</dbReference>
<evidence type="ECO:0000259" key="4">
    <source>
        <dbReference type="PROSITE" id="PS50995"/>
    </source>
</evidence>
<dbReference type="Proteomes" id="UP000824200">
    <property type="component" value="Unassembled WGS sequence"/>
</dbReference>
<keyword evidence="1" id="KW-0805">Transcription regulation</keyword>
<feature type="domain" description="HTH marR-type" evidence="4">
    <location>
        <begin position="5"/>
        <end position="139"/>
    </location>
</feature>
<dbReference type="PROSITE" id="PS50995">
    <property type="entry name" value="HTH_MARR_2"/>
    <property type="match status" value="1"/>
</dbReference>
<dbReference type="InterPro" id="IPR036388">
    <property type="entry name" value="WH-like_DNA-bd_sf"/>
</dbReference>
<reference evidence="5" key="2">
    <citation type="journal article" date="2021" name="PeerJ">
        <title>Extensive microbial diversity within the chicken gut microbiome revealed by metagenomics and culture.</title>
        <authorList>
            <person name="Gilroy R."/>
            <person name="Ravi A."/>
            <person name="Getino M."/>
            <person name="Pursley I."/>
            <person name="Horton D.L."/>
            <person name="Alikhan N.F."/>
            <person name="Baker D."/>
            <person name="Gharbi K."/>
            <person name="Hall N."/>
            <person name="Watson M."/>
            <person name="Adriaenssens E.M."/>
            <person name="Foster-Nyarko E."/>
            <person name="Jarju S."/>
            <person name="Secka A."/>
            <person name="Antonio M."/>
            <person name="Oren A."/>
            <person name="Chaudhuri R.R."/>
            <person name="La Ragione R."/>
            <person name="Hildebrand F."/>
            <person name="Pallen M.J."/>
        </authorList>
    </citation>
    <scope>NUCLEOTIDE SEQUENCE</scope>
    <source>
        <strain evidence="5">CHK121-14286</strain>
    </source>
</reference>
<dbReference type="GO" id="GO:0003677">
    <property type="term" value="F:DNA binding"/>
    <property type="evidence" value="ECO:0007669"/>
    <property type="project" value="UniProtKB-KW"/>
</dbReference>
<reference evidence="5" key="1">
    <citation type="submission" date="2020-10" db="EMBL/GenBank/DDBJ databases">
        <authorList>
            <person name="Gilroy R."/>
        </authorList>
    </citation>
    <scope>NUCLEOTIDE SEQUENCE</scope>
    <source>
        <strain evidence="5">CHK121-14286</strain>
    </source>
</reference>
<dbReference type="GO" id="GO:0003700">
    <property type="term" value="F:DNA-binding transcription factor activity"/>
    <property type="evidence" value="ECO:0007669"/>
    <property type="project" value="InterPro"/>
</dbReference>
<dbReference type="SMART" id="SM00347">
    <property type="entry name" value="HTH_MARR"/>
    <property type="match status" value="1"/>
</dbReference>
<dbReference type="EMBL" id="DVHL01000047">
    <property type="protein sequence ID" value="HIR66398.1"/>
    <property type="molecule type" value="Genomic_DNA"/>
</dbReference>
<accession>A0A9D1J8F7</accession>
<comment type="caution">
    <text evidence="5">The sequence shown here is derived from an EMBL/GenBank/DDBJ whole genome shotgun (WGS) entry which is preliminary data.</text>
</comment>
<evidence type="ECO:0000313" key="5">
    <source>
        <dbReference type="EMBL" id="HIR66398.1"/>
    </source>
</evidence>
<name>A0A9D1J8F7_9BACT</name>